<dbReference type="InterPro" id="IPR013088">
    <property type="entry name" value="Znf_NHR/GATA"/>
</dbReference>
<gene>
    <name evidence="14" type="ORF">F2Q70_00040874</name>
</gene>
<evidence type="ECO:0000256" key="8">
    <source>
        <dbReference type="ARBA" id="ARBA00023163"/>
    </source>
</evidence>
<evidence type="ECO:0000313" key="14">
    <source>
        <dbReference type="EMBL" id="KAF2591688.1"/>
    </source>
</evidence>
<dbReference type="Pfam" id="PF00320">
    <property type="entry name" value="GATA"/>
    <property type="match status" value="1"/>
</dbReference>
<dbReference type="InterPro" id="IPR009769">
    <property type="entry name" value="EDR2_C"/>
</dbReference>
<keyword evidence="12" id="KW-0472">Membrane</keyword>
<reference evidence="14" key="1">
    <citation type="submission" date="2019-12" db="EMBL/GenBank/DDBJ databases">
        <title>Genome sequencing and annotation of Brassica cretica.</title>
        <authorList>
            <person name="Studholme D.J."/>
            <person name="Sarris P.F."/>
        </authorList>
    </citation>
    <scope>NUCLEOTIDE SEQUENCE</scope>
    <source>
        <strain evidence="14">PFS-102/07</strain>
        <tissue evidence="14">Leaf</tissue>
    </source>
</reference>
<keyword evidence="5" id="KW-0805">Transcription regulation</keyword>
<comment type="subcellular location">
    <subcellularLocation>
        <location evidence="1">Nucleus</location>
    </subcellularLocation>
</comment>
<evidence type="ECO:0000256" key="3">
    <source>
        <dbReference type="ARBA" id="ARBA00022771"/>
    </source>
</evidence>
<protein>
    <recommendedName>
        <fullName evidence="13">GATA-type domain-containing protein</fullName>
    </recommendedName>
</protein>
<keyword evidence="7" id="KW-0010">Activator</keyword>
<evidence type="ECO:0000256" key="11">
    <source>
        <dbReference type="SAM" id="MobiDB-lite"/>
    </source>
</evidence>
<evidence type="ECO:0000256" key="2">
    <source>
        <dbReference type="ARBA" id="ARBA00005694"/>
    </source>
</evidence>
<dbReference type="GO" id="GO:0008270">
    <property type="term" value="F:zinc ion binding"/>
    <property type="evidence" value="ECO:0007669"/>
    <property type="project" value="UniProtKB-KW"/>
</dbReference>
<dbReference type="GO" id="GO:0006355">
    <property type="term" value="P:regulation of DNA-templated transcription"/>
    <property type="evidence" value="ECO:0007669"/>
    <property type="project" value="InterPro"/>
</dbReference>
<dbReference type="Gene3D" id="3.30.50.10">
    <property type="entry name" value="Erythroid Transcription Factor GATA-1, subunit A"/>
    <property type="match status" value="1"/>
</dbReference>
<proteinExistence type="inferred from homology"/>
<dbReference type="EMBL" id="QGKY02000190">
    <property type="protein sequence ID" value="KAF2591688.1"/>
    <property type="molecule type" value="Genomic_DNA"/>
</dbReference>
<comment type="similarity">
    <text evidence="2">Belongs to the type IV zinc-finger family. Class A subfamily.</text>
</comment>
<evidence type="ECO:0000256" key="7">
    <source>
        <dbReference type="ARBA" id="ARBA00023159"/>
    </source>
</evidence>
<evidence type="ECO:0000256" key="6">
    <source>
        <dbReference type="ARBA" id="ARBA00023125"/>
    </source>
</evidence>
<evidence type="ECO:0000259" key="13">
    <source>
        <dbReference type="PROSITE" id="PS50114"/>
    </source>
</evidence>
<dbReference type="AlphaFoldDB" id="A0A8S9KDX5"/>
<feature type="region of interest" description="Disordered" evidence="11">
    <location>
        <begin position="516"/>
        <end position="554"/>
    </location>
</feature>
<dbReference type="SUPFAM" id="SSF57716">
    <property type="entry name" value="Glucocorticoid receptor-like (DNA-binding domain)"/>
    <property type="match status" value="1"/>
</dbReference>
<dbReference type="GO" id="GO:0043565">
    <property type="term" value="F:sequence-specific DNA binding"/>
    <property type="evidence" value="ECO:0007669"/>
    <property type="project" value="InterPro"/>
</dbReference>
<evidence type="ECO:0000256" key="10">
    <source>
        <dbReference type="PROSITE-ProRule" id="PRU00094"/>
    </source>
</evidence>
<evidence type="ECO:0000256" key="12">
    <source>
        <dbReference type="SAM" id="Phobius"/>
    </source>
</evidence>
<dbReference type="GO" id="GO:0005634">
    <property type="term" value="C:nucleus"/>
    <property type="evidence" value="ECO:0007669"/>
    <property type="project" value="UniProtKB-SubCell"/>
</dbReference>
<dbReference type="InterPro" id="IPR045096">
    <property type="entry name" value="EDR2-like"/>
</dbReference>
<evidence type="ECO:0000256" key="4">
    <source>
        <dbReference type="ARBA" id="ARBA00022833"/>
    </source>
</evidence>
<keyword evidence="12" id="KW-0812">Transmembrane</keyword>
<feature type="transmembrane region" description="Helical" evidence="12">
    <location>
        <begin position="706"/>
        <end position="725"/>
    </location>
</feature>
<comment type="caution">
    <text evidence="14">The sequence shown here is derived from an EMBL/GenBank/DDBJ whole genome shotgun (WGS) entry which is preliminary data.</text>
</comment>
<dbReference type="PANTHER" id="PTHR12136">
    <property type="entry name" value="ENHANCED DISEASE RESISTANCE-RELATED"/>
    <property type="match status" value="1"/>
</dbReference>
<keyword evidence="9" id="KW-0539">Nucleus</keyword>
<keyword evidence="3 10" id="KW-0863">Zinc-finger</keyword>
<feature type="domain" description="GATA-type" evidence="13">
    <location>
        <begin position="619"/>
        <end position="655"/>
    </location>
</feature>
<feature type="compositionally biased region" description="Basic residues" evidence="11">
    <location>
        <begin position="537"/>
        <end position="547"/>
    </location>
</feature>
<keyword evidence="12" id="KW-1133">Transmembrane helix</keyword>
<sequence length="728" mass="81071">MIWNIGGGYVVTPVNKAKQSLVKHMVAIDWRSWNLYTGASSSRSITIRVVERLAALREMFKAKQGHGFTEFVSGEFMDTKSRVSDINTRPLKIAAKRVDLELVKAEDMEKPSSARNSLMDLNDASDEFFDVPEPSEFDSFIDNSPFSQGHSQLKIPSPAGIVKKLQDLAINKKGYMDLQEVGMDENTTFFYGATLQKDPNLTLPCSWATADPSTFLIRGDNYLQDQQKVKAKDTMMQMIGADWISSDKREDDLGGRLGGLVQEFAAKGGPEFFFIVNMQAPGSAMYSLALYYMLKTPLEDHPLLHSFVNGDDAYRNSRFKLIPHISKGSWIVKQSVGKKACLVGQALVVRYTRGKNYLELDIDVGSSTVARGVTNLVLGYLNNLVIEMAFLIQMFGQSFPEDIDCGNFFDNMDDILDFPGCDMDVGFNIGDSDSFPNIWTNHQDTWPAAPDPLFSSNTNSDSSPELYVPFEDIVKVERPASFVEESLVAKKEDSFSTNTDSYSFHSQFRSSSPVSVLESSSSSSQTTNATSLVLSGKHGRPRTKRPRPPVQETDRVNVCGADSRLIVRIPKQFLSDHSKMITKKKKKKAKVTSSYSSSGIDLETNGSNNNNVDSYESEQHPVRKCMHCEVTKTPQWRLGPMGPKTLCNACGVRYKSGRLFPEYRPANSPTFTPALHSNSHKKVAEMRSKRCSGGSYTNEESDLQDLIPLLVFLVGALYFGLYGQFKST</sequence>
<accession>A0A8S9KDX5</accession>
<name>A0A8S9KDX5_BRACR</name>
<dbReference type="InterPro" id="IPR000679">
    <property type="entry name" value="Znf_GATA"/>
</dbReference>
<organism evidence="14">
    <name type="scientific">Brassica cretica</name>
    <name type="common">Mustard</name>
    <dbReference type="NCBI Taxonomy" id="69181"/>
    <lineage>
        <taxon>Eukaryota</taxon>
        <taxon>Viridiplantae</taxon>
        <taxon>Streptophyta</taxon>
        <taxon>Embryophyta</taxon>
        <taxon>Tracheophyta</taxon>
        <taxon>Spermatophyta</taxon>
        <taxon>Magnoliopsida</taxon>
        <taxon>eudicotyledons</taxon>
        <taxon>Gunneridae</taxon>
        <taxon>Pentapetalae</taxon>
        <taxon>rosids</taxon>
        <taxon>malvids</taxon>
        <taxon>Brassicales</taxon>
        <taxon>Brassicaceae</taxon>
        <taxon>Brassiceae</taxon>
        <taxon>Brassica</taxon>
    </lineage>
</organism>
<dbReference type="PROSITE" id="PS50114">
    <property type="entry name" value="GATA_ZN_FINGER_2"/>
    <property type="match status" value="1"/>
</dbReference>
<dbReference type="PROSITE" id="PS00344">
    <property type="entry name" value="GATA_ZN_FINGER_1"/>
    <property type="match status" value="1"/>
</dbReference>
<dbReference type="PANTHER" id="PTHR12136:SF116">
    <property type="entry name" value="GENOME ASSEMBLY, CHROMOSOME: A04"/>
    <property type="match status" value="1"/>
</dbReference>
<evidence type="ECO:0000256" key="1">
    <source>
        <dbReference type="ARBA" id="ARBA00004123"/>
    </source>
</evidence>
<dbReference type="SMART" id="SM00401">
    <property type="entry name" value="ZnF_GATA"/>
    <property type="match status" value="1"/>
</dbReference>
<dbReference type="Pfam" id="PF07059">
    <property type="entry name" value="EDR2_C"/>
    <property type="match status" value="1"/>
</dbReference>
<keyword evidence="8" id="KW-0804">Transcription</keyword>
<evidence type="ECO:0000256" key="9">
    <source>
        <dbReference type="ARBA" id="ARBA00023242"/>
    </source>
</evidence>
<keyword evidence="3 10" id="KW-0479">Metal-binding</keyword>
<dbReference type="FunFam" id="3.30.50.10:FF:000018">
    <property type="entry name" value="GATA transcription factor"/>
    <property type="match status" value="1"/>
</dbReference>
<evidence type="ECO:0000256" key="5">
    <source>
        <dbReference type="ARBA" id="ARBA00023015"/>
    </source>
</evidence>
<dbReference type="CDD" id="cd00202">
    <property type="entry name" value="ZnF_GATA"/>
    <property type="match status" value="1"/>
</dbReference>
<keyword evidence="6" id="KW-0238">DNA-binding</keyword>
<keyword evidence="4" id="KW-0862">Zinc</keyword>